<keyword evidence="4 5" id="KW-0326">Glycosidase</keyword>
<feature type="region of interest" description="Disordered" evidence="6">
    <location>
        <begin position="31"/>
        <end position="63"/>
    </location>
</feature>
<dbReference type="PROSITE" id="PS51318">
    <property type="entry name" value="TAT"/>
    <property type="match status" value="1"/>
</dbReference>
<feature type="compositionally biased region" description="Basic and acidic residues" evidence="6">
    <location>
        <begin position="42"/>
        <end position="56"/>
    </location>
</feature>
<dbReference type="Proteomes" id="UP001622557">
    <property type="component" value="Chromosome"/>
</dbReference>
<dbReference type="PANTHER" id="PTHR43817:SF1">
    <property type="entry name" value="HYDROLASE, FAMILY 43, PUTATIVE (AFU_ORTHOLOGUE AFUA_3G01660)-RELATED"/>
    <property type="match status" value="1"/>
</dbReference>
<dbReference type="Gene3D" id="2.115.10.20">
    <property type="entry name" value="Glycosyl hydrolase domain, family 43"/>
    <property type="match status" value="1"/>
</dbReference>
<evidence type="ECO:0000256" key="6">
    <source>
        <dbReference type="SAM" id="MobiDB-lite"/>
    </source>
</evidence>
<dbReference type="CDD" id="cd18817">
    <property type="entry name" value="GH43f_LbAraf43-like"/>
    <property type="match status" value="1"/>
</dbReference>
<protein>
    <submittedName>
        <fullName evidence="8">Glycoside hydrolase family 43 protein</fullName>
    </submittedName>
</protein>
<evidence type="ECO:0000313" key="8">
    <source>
        <dbReference type="EMBL" id="WTQ85975.1"/>
    </source>
</evidence>
<dbReference type="InterPro" id="IPR016828">
    <property type="entry name" value="Alpha-L-arabinofuranosidase"/>
</dbReference>
<dbReference type="GeneID" id="97284647"/>
<keyword evidence="3 5" id="KW-0378">Hydrolase</keyword>
<evidence type="ECO:0000256" key="4">
    <source>
        <dbReference type="ARBA" id="ARBA00023295"/>
    </source>
</evidence>
<comment type="similarity">
    <text evidence="1 5">Belongs to the glycosyl hydrolase 43 family.</text>
</comment>
<reference evidence="8 9" key="1">
    <citation type="submission" date="2022-10" db="EMBL/GenBank/DDBJ databases">
        <title>The complete genomes of actinobacterial strains from the NBC collection.</title>
        <authorList>
            <person name="Joergensen T.S."/>
            <person name="Alvarez Arevalo M."/>
            <person name="Sterndorff E.B."/>
            <person name="Faurdal D."/>
            <person name="Vuksanovic O."/>
            <person name="Mourched A.-S."/>
            <person name="Charusanti P."/>
            <person name="Shaw S."/>
            <person name="Blin K."/>
            <person name="Weber T."/>
        </authorList>
    </citation>
    <scope>NUCLEOTIDE SEQUENCE [LARGE SCALE GENOMIC DNA]</scope>
    <source>
        <strain evidence="8 9">NBC_00156</strain>
    </source>
</reference>
<dbReference type="SUPFAM" id="SSF75005">
    <property type="entry name" value="Arabinanase/levansucrase/invertase"/>
    <property type="match status" value="1"/>
</dbReference>
<proteinExistence type="inferred from homology"/>
<dbReference type="PANTHER" id="PTHR43817">
    <property type="entry name" value="GLYCOSYL HYDROLASE"/>
    <property type="match status" value="1"/>
</dbReference>
<keyword evidence="2 7" id="KW-0732">Signal</keyword>
<gene>
    <name evidence="8" type="ORF">OG350_29440</name>
</gene>
<feature type="chain" id="PRO_5045977532" evidence="7">
    <location>
        <begin position="37"/>
        <end position="374"/>
    </location>
</feature>
<dbReference type="InterPro" id="IPR006710">
    <property type="entry name" value="Glyco_hydro_43"/>
</dbReference>
<dbReference type="EMBL" id="CP108164">
    <property type="protein sequence ID" value="WTQ85975.1"/>
    <property type="molecule type" value="Genomic_DNA"/>
</dbReference>
<evidence type="ECO:0000313" key="9">
    <source>
        <dbReference type="Proteomes" id="UP001622557"/>
    </source>
</evidence>
<evidence type="ECO:0000256" key="5">
    <source>
        <dbReference type="RuleBase" id="RU361187"/>
    </source>
</evidence>
<dbReference type="InterPro" id="IPR023296">
    <property type="entry name" value="Glyco_hydro_beta-prop_sf"/>
</dbReference>
<dbReference type="GO" id="GO:0016787">
    <property type="term" value="F:hydrolase activity"/>
    <property type="evidence" value="ECO:0007669"/>
    <property type="project" value="UniProtKB-KW"/>
</dbReference>
<feature type="signal peptide" evidence="7">
    <location>
        <begin position="1"/>
        <end position="36"/>
    </location>
</feature>
<accession>A0ABZ1KZT9</accession>
<dbReference type="RefSeq" id="WP_405454654.1">
    <property type="nucleotide sequence ID" value="NZ_CP108164.1"/>
</dbReference>
<sequence>MSRDHDLPDTPGRRTVLKGAALAAGALAVTPGLAQAAPARATDPRPHPEKRPEKHPGTPPYVNPLVLRRADPHITRHTDGRYYFTATVPEYDRIVLRRSRTLNGLSTAAESVIWRAHATGPMGAHIWAPELHRIGGKWYIYFASAPVEDVWAIRIWVLENAHSDPFKGTWVERGQIKTAWETFSLDATTFQHRGTRYLVWAQHEPGMDNNTALWISEMANPWTLTGPQVRLSTPEYDWECVGYKVNEGPYVLKRNGRVFLTYSASATDWHYCVGLLTADARADLLDARSWTKSPVPVFTSDDSTGQYGPGHNCFTVAEDGRTDVLVYHARQYKEITGDPLHDPNRHTRIQKLGWKPDGTPDFGVPVADTAKEGA</sequence>
<evidence type="ECO:0000256" key="3">
    <source>
        <dbReference type="ARBA" id="ARBA00022801"/>
    </source>
</evidence>
<dbReference type="Pfam" id="PF04616">
    <property type="entry name" value="Glyco_hydro_43"/>
    <property type="match status" value="1"/>
</dbReference>
<name>A0ABZ1KZT9_STRAH</name>
<evidence type="ECO:0000256" key="1">
    <source>
        <dbReference type="ARBA" id="ARBA00009865"/>
    </source>
</evidence>
<organism evidence="8 9">
    <name type="scientific">Streptomyces achromogenes</name>
    <dbReference type="NCBI Taxonomy" id="67255"/>
    <lineage>
        <taxon>Bacteria</taxon>
        <taxon>Bacillati</taxon>
        <taxon>Actinomycetota</taxon>
        <taxon>Actinomycetes</taxon>
        <taxon>Kitasatosporales</taxon>
        <taxon>Streptomycetaceae</taxon>
        <taxon>Streptomyces</taxon>
    </lineage>
</organism>
<dbReference type="PIRSF" id="PIRSF025414">
    <property type="entry name" value="Alpha-L-arabinofuranosidase"/>
    <property type="match status" value="1"/>
</dbReference>
<keyword evidence="9" id="KW-1185">Reference proteome</keyword>
<evidence type="ECO:0000256" key="7">
    <source>
        <dbReference type="SAM" id="SignalP"/>
    </source>
</evidence>
<evidence type="ECO:0000256" key="2">
    <source>
        <dbReference type="ARBA" id="ARBA00022729"/>
    </source>
</evidence>
<dbReference type="InterPro" id="IPR006311">
    <property type="entry name" value="TAT_signal"/>
</dbReference>